<dbReference type="Proteomes" id="UP001374579">
    <property type="component" value="Unassembled WGS sequence"/>
</dbReference>
<feature type="chain" id="PRO_5042820183" description="Kynurenine formamidase" evidence="2">
    <location>
        <begin position="23"/>
        <end position="293"/>
    </location>
</feature>
<gene>
    <name evidence="3" type="ORF">V1264_020014</name>
</gene>
<evidence type="ECO:0008006" key="5">
    <source>
        <dbReference type="Google" id="ProtNLM"/>
    </source>
</evidence>
<dbReference type="PANTHER" id="PTHR31118">
    <property type="entry name" value="CYCLASE-LIKE PROTEIN 2"/>
    <property type="match status" value="1"/>
</dbReference>
<dbReference type="Gene3D" id="3.50.30.50">
    <property type="entry name" value="Putative cyclase"/>
    <property type="match status" value="1"/>
</dbReference>
<evidence type="ECO:0000256" key="1">
    <source>
        <dbReference type="ARBA" id="ARBA00007865"/>
    </source>
</evidence>
<accession>A0AAN9GB37</accession>
<dbReference type="PANTHER" id="PTHR31118:SF12">
    <property type="entry name" value="CYCLASE-LIKE PROTEIN 2"/>
    <property type="match status" value="1"/>
</dbReference>
<reference evidence="3 4" key="1">
    <citation type="submission" date="2024-02" db="EMBL/GenBank/DDBJ databases">
        <title>Chromosome-scale genome assembly of the rough periwinkle Littorina saxatilis.</title>
        <authorList>
            <person name="De Jode A."/>
            <person name="Faria R."/>
            <person name="Formenti G."/>
            <person name="Sims Y."/>
            <person name="Smith T.P."/>
            <person name="Tracey A."/>
            <person name="Wood J.M.D."/>
            <person name="Zagrodzka Z.B."/>
            <person name="Johannesson K."/>
            <person name="Butlin R.K."/>
            <person name="Leder E.H."/>
        </authorList>
    </citation>
    <scope>NUCLEOTIDE SEQUENCE [LARGE SCALE GENOMIC DNA]</scope>
    <source>
        <strain evidence="3">Snail1</strain>
        <tissue evidence="3">Muscle</tissue>
    </source>
</reference>
<dbReference type="GO" id="GO:0019441">
    <property type="term" value="P:L-tryptophan catabolic process to kynurenine"/>
    <property type="evidence" value="ECO:0007669"/>
    <property type="project" value="InterPro"/>
</dbReference>
<evidence type="ECO:0000256" key="2">
    <source>
        <dbReference type="SAM" id="SignalP"/>
    </source>
</evidence>
<feature type="signal peptide" evidence="2">
    <location>
        <begin position="1"/>
        <end position="22"/>
    </location>
</feature>
<dbReference type="Pfam" id="PF04199">
    <property type="entry name" value="Cyclase"/>
    <property type="match status" value="1"/>
</dbReference>
<dbReference type="InterPro" id="IPR007325">
    <property type="entry name" value="KFase/CYL"/>
</dbReference>
<dbReference type="SUPFAM" id="SSF102198">
    <property type="entry name" value="Putative cyclase"/>
    <property type="match status" value="1"/>
</dbReference>
<keyword evidence="2" id="KW-0732">Signal</keyword>
<evidence type="ECO:0000313" key="4">
    <source>
        <dbReference type="Proteomes" id="UP001374579"/>
    </source>
</evidence>
<proteinExistence type="inferred from homology"/>
<sequence length="293" mass="31846">MASSLVRSLVTLAATMTSLVTSKPLETVDLTYVLGKDAVFWPGQPPFNFTIILRGRQPGGYWFEVNAFGLGEHGGTHFDAPAHFVQGGWRAHQIPSSRLVGPGVVVNVADKVKGNAEYELTTEDLMNWEEEYGRIPDGAVVLMNSGWGSRYPDLEKVFNTKNPKDPTTFRFPGVHRDAARWLAEERNITALGVDFPSPDTPRKSVAAGYPVHTTLLGKDILILENVAYVNKLPPRGATIIIGTVKLQDGSGGPARILGLLGIDDASGSPQLRACRLTVLLMVLFSIVRKVVTL</sequence>
<dbReference type="AlphaFoldDB" id="A0AAN9GB37"/>
<keyword evidence="4" id="KW-1185">Reference proteome</keyword>
<evidence type="ECO:0000313" key="3">
    <source>
        <dbReference type="EMBL" id="KAK7101672.1"/>
    </source>
</evidence>
<dbReference type="InterPro" id="IPR037175">
    <property type="entry name" value="KFase_sf"/>
</dbReference>
<comment type="similarity">
    <text evidence="1">Belongs to the Cyclase 1 superfamily.</text>
</comment>
<dbReference type="GO" id="GO:0004061">
    <property type="term" value="F:arylformamidase activity"/>
    <property type="evidence" value="ECO:0007669"/>
    <property type="project" value="InterPro"/>
</dbReference>
<organism evidence="3 4">
    <name type="scientific">Littorina saxatilis</name>
    <dbReference type="NCBI Taxonomy" id="31220"/>
    <lineage>
        <taxon>Eukaryota</taxon>
        <taxon>Metazoa</taxon>
        <taxon>Spiralia</taxon>
        <taxon>Lophotrochozoa</taxon>
        <taxon>Mollusca</taxon>
        <taxon>Gastropoda</taxon>
        <taxon>Caenogastropoda</taxon>
        <taxon>Littorinimorpha</taxon>
        <taxon>Littorinoidea</taxon>
        <taxon>Littorinidae</taxon>
        <taxon>Littorina</taxon>
    </lineage>
</organism>
<name>A0AAN9GB37_9CAEN</name>
<comment type="caution">
    <text evidence="3">The sequence shown here is derived from an EMBL/GenBank/DDBJ whole genome shotgun (WGS) entry which is preliminary data.</text>
</comment>
<protein>
    <recommendedName>
        <fullName evidence="5">Kynurenine formamidase</fullName>
    </recommendedName>
</protein>
<dbReference type="EMBL" id="JBAMIC010000010">
    <property type="protein sequence ID" value="KAK7101672.1"/>
    <property type="molecule type" value="Genomic_DNA"/>
</dbReference>